<dbReference type="PROSITE" id="PS51257">
    <property type="entry name" value="PROKAR_LIPOPROTEIN"/>
    <property type="match status" value="1"/>
</dbReference>
<dbReference type="AlphaFoldDB" id="A0A1T1DFR9"/>
<reference evidence="2 3" key="1">
    <citation type="submission" date="2017-02" db="EMBL/GenBank/DDBJ databases">
        <title>Comparative genomic analysis of Brazilian Leptospira kirschneri strains of different serogroups.</title>
        <authorList>
            <person name="Moreno L.Z."/>
            <person name="Miraglia F."/>
            <person name="Kremer F.S."/>
            <person name="Eslabao M.R."/>
            <person name="Lilenbaum W."/>
            <person name="Dellagostin O.A."/>
            <person name="Moreno A.M."/>
        </authorList>
    </citation>
    <scope>NUCLEOTIDE SEQUENCE [LARGE SCALE GENOMIC DNA]</scope>
    <source>
        <strain evidence="2 3">M110/06</strain>
    </source>
</reference>
<evidence type="ECO:0008006" key="4">
    <source>
        <dbReference type="Google" id="ProtNLM"/>
    </source>
</evidence>
<evidence type="ECO:0000313" key="2">
    <source>
        <dbReference type="EMBL" id="OOV39725.1"/>
    </source>
</evidence>
<evidence type="ECO:0000256" key="1">
    <source>
        <dbReference type="SAM" id="SignalP"/>
    </source>
</evidence>
<name>A0A1T1DFR9_9LEPT</name>
<accession>A0A1T1DFR9</accession>
<evidence type="ECO:0000313" key="3">
    <source>
        <dbReference type="Proteomes" id="UP000191008"/>
    </source>
</evidence>
<gene>
    <name evidence="2" type="ORF">B1J93_19135</name>
</gene>
<keyword evidence="1" id="KW-0732">Signal</keyword>
<dbReference type="Proteomes" id="UP000191008">
    <property type="component" value="Unassembled WGS sequence"/>
</dbReference>
<protein>
    <recommendedName>
        <fullName evidence="4">Lipoprotein</fullName>
    </recommendedName>
</protein>
<comment type="caution">
    <text evidence="2">The sequence shown here is derived from an EMBL/GenBank/DDBJ whole genome shotgun (WGS) entry which is preliminary data.</text>
</comment>
<proteinExistence type="predicted"/>
<feature type="signal peptide" evidence="1">
    <location>
        <begin position="1"/>
        <end position="30"/>
    </location>
</feature>
<dbReference type="EMBL" id="MVIT01000078">
    <property type="protein sequence ID" value="OOV39725.1"/>
    <property type="molecule type" value="Genomic_DNA"/>
</dbReference>
<dbReference type="RefSeq" id="WP_025182126.1">
    <property type="nucleotide sequence ID" value="NZ_MVIT01000078.1"/>
</dbReference>
<organism evidence="2 3">
    <name type="scientific">Leptospira kirschneri serovar Pomona</name>
    <dbReference type="NCBI Taxonomy" id="561005"/>
    <lineage>
        <taxon>Bacteria</taxon>
        <taxon>Pseudomonadati</taxon>
        <taxon>Spirochaetota</taxon>
        <taxon>Spirochaetia</taxon>
        <taxon>Leptospirales</taxon>
        <taxon>Leptospiraceae</taxon>
        <taxon>Leptospira</taxon>
    </lineage>
</organism>
<feature type="chain" id="PRO_5010521686" description="Lipoprotein" evidence="1">
    <location>
        <begin position="31"/>
        <end position="112"/>
    </location>
</feature>
<sequence>MNKTSLALISCLFAILFASCSIVPIKTVSAKEVPLNTKYKLANSAVQIDYRLTRVLGFAINDPRDYGLLTSDLQTRENCAFLKNVEFSFIDQALIFVEILTSTVKAQCWVKE</sequence>